<evidence type="ECO:0000313" key="2">
    <source>
        <dbReference type="Proteomes" id="UP000005380"/>
    </source>
</evidence>
<dbReference type="Proteomes" id="UP000005380">
    <property type="component" value="Chromosome"/>
</dbReference>
<sequence length="241" mass="28650">MALEKNEEFMPKRVQHYHDYLQRALPGKVFVKYRRAYIRNISYSLQYMEYISYIMTSLPTHAVIESQLIKTFVITGSSVIESILWMLLKGNNLNKQLEWEEIQKRETNKFTDSGSDYKFEVTHYRKLENPVDVEMKFIDMCKRAEKTKILGFESEVYSKLNHLRKLRNRVHIHSVQHDRDNDFWTFSRQDMVLMARTIISVLKADIFSPYPNYENMFDWLVAIGNEEPNNLMQSTAKAAIN</sequence>
<protein>
    <submittedName>
        <fullName evidence="1">Uncharacterized protein</fullName>
    </submittedName>
</protein>
<dbReference type="RefSeq" id="WP_006460725.1">
    <property type="nucleotide sequence ID" value="NZ_CP007030.1"/>
</dbReference>
<evidence type="ECO:0000313" key="1">
    <source>
        <dbReference type="EMBL" id="AHF01738.1"/>
    </source>
</evidence>
<keyword evidence="2" id="KW-1185">Reference proteome</keyword>
<reference evidence="1 2" key="1">
    <citation type="submission" date="2013-12" db="EMBL/GenBank/DDBJ databases">
        <authorList>
            <consortium name="DOE Joint Genome Institute"/>
            <person name="Kappler U."/>
            <person name="Huntemann M."/>
            <person name="Han J."/>
            <person name="Chen A."/>
            <person name="Kyrpides N."/>
            <person name="Mavromatis K."/>
            <person name="Markowitz V."/>
            <person name="Palaniappan K."/>
            <person name="Ivanova N."/>
            <person name="Schaumberg A."/>
            <person name="Pati A."/>
            <person name="Liolios K."/>
            <person name="Nordberg H.P."/>
            <person name="Cantor M.N."/>
            <person name="Hua S.X."/>
            <person name="Woyke T."/>
        </authorList>
    </citation>
    <scope>NUCLEOTIDE SEQUENCE [LARGE SCALE GENOMIC DNA]</scope>
    <source>
        <strain evidence="2">AL2</strain>
    </source>
</reference>
<dbReference type="AlphaFoldDB" id="W0DWW5"/>
<dbReference type="EMBL" id="CP007030">
    <property type="protein sequence ID" value="AHF01738.1"/>
    <property type="molecule type" value="Genomic_DNA"/>
</dbReference>
<proteinExistence type="predicted"/>
<gene>
    <name evidence="1" type="ORF">THIAE_08185</name>
</gene>
<dbReference type="STRING" id="717772.THIAE_08185"/>
<dbReference type="eggNOG" id="ENOG502ZFF7">
    <property type="taxonomic scope" value="Bacteria"/>
</dbReference>
<dbReference type="KEGG" id="tao:THIAE_08185"/>
<name>W0DWW5_9GAMM</name>
<organism evidence="1 2">
    <name type="scientific">Thiomicrospira aerophila AL3</name>
    <dbReference type="NCBI Taxonomy" id="717772"/>
    <lineage>
        <taxon>Bacteria</taxon>
        <taxon>Pseudomonadati</taxon>
        <taxon>Pseudomonadota</taxon>
        <taxon>Gammaproteobacteria</taxon>
        <taxon>Thiotrichales</taxon>
        <taxon>Piscirickettsiaceae</taxon>
        <taxon>Thiomicrospira</taxon>
    </lineage>
</organism>
<dbReference type="InParanoid" id="W0DWW5"/>
<dbReference type="HOGENOM" id="CLU_1151374_0_0_6"/>
<accession>W0DWW5</accession>